<reference evidence="2" key="1">
    <citation type="submission" date="2014-05" db="EMBL/GenBank/DDBJ databases">
        <title>The transcriptome of the halophilic microalga Tetraselmis sp. GSL018 isolated from the Great Salt Lake, Utah.</title>
        <authorList>
            <person name="Jinkerson R.E."/>
            <person name="D'Adamo S."/>
            <person name="Posewitz M.C."/>
        </authorList>
    </citation>
    <scope>NUCLEOTIDE SEQUENCE</scope>
    <source>
        <strain evidence="2">GSL018</strain>
    </source>
</reference>
<organism evidence="2">
    <name type="scientific">Tetraselmis sp. GSL018</name>
    <dbReference type="NCBI Taxonomy" id="582737"/>
    <lineage>
        <taxon>Eukaryota</taxon>
        <taxon>Viridiplantae</taxon>
        <taxon>Chlorophyta</taxon>
        <taxon>core chlorophytes</taxon>
        <taxon>Chlorodendrophyceae</taxon>
        <taxon>Chlorodendrales</taxon>
        <taxon>Chlorodendraceae</taxon>
        <taxon>Tetraselmis</taxon>
    </lineage>
</organism>
<name>A0A061QRQ2_9CHLO</name>
<dbReference type="Gene3D" id="3.40.50.1820">
    <property type="entry name" value="alpha/beta hydrolase"/>
    <property type="match status" value="1"/>
</dbReference>
<accession>A0A061QRQ2</accession>
<dbReference type="EMBL" id="GBEZ01026132">
    <property type="protein sequence ID" value="JAC61036.1"/>
    <property type="molecule type" value="Transcribed_RNA"/>
</dbReference>
<feature type="non-terminal residue" evidence="2">
    <location>
        <position position="1"/>
    </location>
</feature>
<dbReference type="AlphaFoldDB" id="A0A061QRQ2"/>
<dbReference type="SUPFAM" id="SSF53474">
    <property type="entry name" value="alpha/beta-Hydrolases"/>
    <property type="match status" value="1"/>
</dbReference>
<evidence type="ECO:0000313" key="2">
    <source>
        <dbReference type="EMBL" id="JAC61036.1"/>
    </source>
</evidence>
<feature type="region of interest" description="Disordered" evidence="1">
    <location>
        <begin position="117"/>
        <end position="137"/>
    </location>
</feature>
<proteinExistence type="predicted"/>
<feature type="unsure residue" description="D or N" evidence="2">
    <location>
        <position position="57"/>
    </location>
</feature>
<dbReference type="InterPro" id="IPR029058">
    <property type="entry name" value="AB_hydrolase_fold"/>
</dbReference>
<evidence type="ECO:0000256" key="1">
    <source>
        <dbReference type="SAM" id="MobiDB-lite"/>
    </source>
</evidence>
<feature type="compositionally biased region" description="Acidic residues" evidence="1">
    <location>
        <begin position="128"/>
        <end position="137"/>
    </location>
</feature>
<sequence length="137" mass="15144">GAMLHSTVSPDGAPSQIGPHAPARPLLERFDKPIRTEPPLFSWPEEYLARREQVLEDSVTLKNGLRICYFEDSSSAGSDPEAATPILAFHGMVMSKWMWMFPERTIPQGHRLISVDKLGHGNSSSEPADMDLAEDVS</sequence>
<feature type="region of interest" description="Disordered" evidence="1">
    <location>
        <begin position="1"/>
        <end position="25"/>
    </location>
</feature>
<gene>
    <name evidence="2" type="ORF">TSPGSL018_27330</name>
</gene>
<protein>
    <submittedName>
        <fullName evidence="2">Uncharacterized protein</fullName>
    </submittedName>
</protein>
<feature type="non-terminal residue" evidence="2">
    <location>
        <position position="137"/>
    </location>
</feature>